<keyword evidence="2" id="KW-1185">Reference proteome</keyword>
<evidence type="ECO:0000313" key="1">
    <source>
        <dbReference type="EMBL" id="MDY3557587.1"/>
    </source>
</evidence>
<organism evidence="1 2">
    <name type="scientific">Gemmata algarum</name>
    <dbReference type="NCBI Taxonomy" id="2975278"/>
    <lineage>
        <taxon>Bacteria</taxon>
        <taxon>Pseudomonadati</taxon>
        <taxon>Planctomycetota</taxon>
        <taxon>Planctomycetia</taxon>
        <taxon>Gemmatales</taxon>
        <taxon>Gemmataceae</taxon>
        <taxon>Gemmata</taxon>
    </lineage>
</organism>
<evidence type="ECO:0000313" key="2">
    <source>
        <dbReference type="Proteomes" id="UP001272242"/>
    </source>
</evidence>
<protein>
    <submittedName>
        <fullName evidence="1">Uncharacterized protein</fullName>
    </submittedName>
</protein>
<dbReference type="EMBL" id="JAXBLV010000001">
    <property type="protein sequence ID" value="MDY3557587.1"/>
    <property type="molecule type" value="Genomic_DNA"/>
</dbReference>
<name>A0ABU5EQF1_9BACT</name>
<dbReference type="RefSeq" id="WP_320684640.1">
    <property type="nucleotide sequence ID" value="NZ_JAXBLV010000001.1"/>
</dbReference>
<reference evidence="2" key="1">
    <citation type="journal article" date="2023" name="Mar. Drugs">
        <title>Gemmata algarum, a Novel Planctomycete Isolated from an Algal Mat, Displays Antimicrobial Activity.</title>
        <authorList>
            <person name="Kumar G."/>
            <person name="Kallscheuer N."/>
            <person name="Kashif M."/>
            <person name="Ahamad S."/>
            <person name="Jagadeeshwari U."/>
            <person name="Pannikurungottu S."/>
            <person name="Haufschild T."/>
            <person name="Kabuu M."/>
            <person name="Sasikala C."/>
            <person name="Jogler C."/>
            <person name="Ramana C."/>
        </authorList>
    </citation>
    <scope>NUCLEOTIDE SEQUENCE [LARGE SCALE GENOMIC DNA]</scope>
    <source>
        <strain evidence="2">JC673</strain>
    </source>
</reference>
<accession>A0ABU5EQF1</accession>
<gene>
    <name evidence="1" type="ORF">R5W23_000114</name>
</gene>
<comment type="caution">
    <text evidence="1">The sequence shown here is derived from an EMBL/GenBank/DDBJ whole genome shotgun (WGS) entry which is preliminary data.</text>
</comment>
<sequence>MRPIPPIAGAAEKLRALAEKQGTLGKATFEVLLGAGAHLWASEEEFERFQQLVRESRGKE</sequence>
<dbReference type="Proteomes" id="UP001272242">
    <property type="component" value="Unassembled WGS sequence"/>
</dbReference>
<proteinExistence type="predicted"/>